<dbReference type="InterPro" id="IPR012908">
    <property type="entry name" value="PGAP1-ab_dom-like"/>
</dbReference>
<accession>A0A087EB40</accession>
<organism evidence="3 4">
    <name type="scientific">Bifidobacterium subtile</name>
    <dbReference type="NCBI Taxonomy" id="77635"/>
    <lineage>
        <taxon>Bacteria</taxon>
        <taxon>Bacillati</taxon>
        <taxon>Actinomycetota</taxon>
        <taxon>Actinomycetes</taxon>
        <taxon>Bifidobacteriales</taxon>
        <taxon>Bifidobacteriaceae</taxon>
        <taxon>Bifidobacterium</taxon>
    </lineage>
</organism>
<keyword evidence="4" id="KW-1185">Reference proteome</keyword>
<evidence type="ECO:0000313" key="4">
    <source>
        <dbReference type="Proteomes" id="UP000029055"/>
    </source>
</evidence>
<dbReference type="EMBL" id="JGZR01000002">
    <property type="protein sequence ID" value="KFJ04991.1"/>
    <property type="molecule type" value="Genomic_DNA"/>
</dbReference>
<dbReference type="Proteomes" id="UP000029055">
    <property type="component" value="Unassembled WGS sequence"/>
</dbReference>
<proteinExistence type="predicted"/>
<dbReference type="RefSeq" id="WP_024463723.1">
    <property type="nucleotide sequence ID" value="NZ_CP062939.1"/>
</dbReference>
<comment type="caution">
    <text evidence="3">The sequence shown here is derived from an EMBL/GenBank/DDBJ whole genome shotgun (WGS) entry which is preliminary data.</text>
</comment>
<name>A0A087EB40_9BIFI</name>
<evidence type="ECO:0000256" key="1">
    <source>
        <dbReference type="SAM" id="MobiDB-lite"/>
    </source>
</evidence>
<dbReference type="Gene3D" id="3.40.50.1820">
    <property type="entry name" value="alpha/beta hydrolase"/>
    <property type="match status" value="1"/>
</dbReference>
<gene>
    <name evidence="3" type="ORF">BISU_1519</name>
</gene>
<dbReference type="SUPFAM" id="SSF53474">
    <property type="entry name" value="alpha/beta-Hydrolases"/>
    <property type="match status" value="1"/>
</dbReference>
<feature type="region of interest" description="Disordered" evidence="1">
    <location>
        <begin position="520"/>
        <end position="541"/>
    </location>
</feature>
<dbReference type="Pfam" id="PF07819">
    <property type="entry name" value="PGAP1"/>
    <property type="match status" value="1"/>
</dbReference>
<feature type="domain" description="GPI inositol-deacylase PGAP1-like alpha/beta" evidence="2">
    <location>
        <begin position="326"/>
        <end position="403"/>
    </location>
</feature>
<dbReference type="eggNOG" id="COG1075">
    <property type="taxonomic scope" value="Bacteria"/>
</dbReference>
<evidence type="ECO:0000259" key="2">
    <source>
        <dbReference type="Pfam" id="PF07819"/>
    </source>
</evidence>
<dbReference type="OrthoDB" id="5095936at2"/>
<dbReference type="AlphaFoldDB" id="A0A087EB40"/>
<dbReference type="InterPro" id="IPR029058">
    <property type="entry name" value="AB_hydrolase_fold"/>
</dbReference>
<protein>
    <submittedName>
        <fullName evidence="3">PGAP1-like domain protein</fullName>
    </submittedName>
</protein>
<dbReference type="GO" id="GO:0016788">
    <property type="term" value="F:hydrolase activity, acting on ester bonds"/>
    <property type="evidence" value="ECO:0007669"/>
    <property type="project" value="InterPro"/>
</dbReference>
<evidence type="ECO:0000313" key="3">
    <source>
        <dbReference type="EMBL" id="KFJ04991.1"/>
    </source>
</evidence>
<dbReference type="STRING" id="77635.BISU_1519"/>
<sequence length="541" mass="56226">MKWRVTSSIGGGKSYTAAAREEYAGIAQVLDDAASQLSGQATAWSAAALQLGNYRASGICQLTGSGASGLAAGSDAADFGIGIDHESLPYHALIEGCDNAAVQCQTLSQGLSAMASLLVRAHSLYSQAEHATRGAMNSLMEGSGTILPWQTAAGFLALATGGAIASSVGERRFNPLGALSSTAWAQEGALRAASNHVNVRAMGVSGLGAGVDRAAGILSMGTSRLVDFAQGNLLRVERVEATRPVVGESHSVAQSLANLQRLAAQRRDAAGASANGNGSNLDYGTIAIQKYRNADGTLSWLVTIPGTDGKPDSAFGWPHNLEVMSADAGQRMRGDSARMVAEAMKQAGIGSTDQVALIGHSQGGIVAAAIASDMKDSYRIEHVVTAGSPVANHPVPHSTWMTSIEMEDELVAALDGAANPSDEHWLTIRGRALPEPSGTSPAINADESCLPGAAPAFVNPFSSAPVEGAAERKESTHHLRYHQAAYRNASDLGSPAVQWHERHFQDIVSGKLEETSYWQGRMASGPPTAPGERIGARTPMR</sequence>
<reference evidence="3 4" key="1">
    <citation type="submission" date="2014-03" db="EMBL/GenBank/DDBJ databases">
        <title>Genomics of Bifidobacteria.</title>
        <authorList>
            <person name="Ventura M."/>
            <person name="Milani C."/>
            <person name="Lugli G.A."/>
        </authorList>
    </citation>
    <scope>NUCLEOTIDE SEQUENCE [LARGE SCALE GENOMIC DNA]</scope>
    <source>
        <strain evidence="3 4">LMG 11597</strain>
    </source>
</reference>